<comment type="caution">
    <text evidence="4">The sequence shown here is derived from an EMBL/GenBank/DDBJ whole genome shotgun (WGS) entry which is preliminary data.</text>
</comment>
<dbReference type="RefSeq" id="WP_204907060.1">
    <property type="nucleotide sequence ID" value="NZ_JACJKS010000016.1"/>
</dbReference>
<keyword evidence="2" id="KW-1133">Transmembrane helix</keyword>
<dbReference type="InterPro" id="IPR001387">
    <property type="entry name" value="Cro/C1-type_HTH"/>
</dbReference>
<dbReference type="AlphaFoldDB" id="A0A939BHI6"/>
<dbReference type="GO" id="GO:0003677">
    <property type="term" value="F:DNA binding"/>
    <property type="evidence" value="ECO:0007669"/>
    <property type="project" value="UniProtKB-KW"/>
</dbReference>
<accession>A0A939BHI6</accession>
<evidence type="ECO:0000313" key="4">
    <source>
        <dbReference type="EMBL" id="MBM6949059.1"/>
    </source>
</evidence>
<feature type="transmembrane region" description="Helical" evidence="2">
    <location>
        <begin position="85"/>
        <end position="108"/>
    </location>
</feature>
<dbReference type="CDD" id="cd00093">
    <property type="entry name" value="HTH_XRE"/>
    <property type="match status" value="1"/>
</dbReference>
<gene>
    <name evidence="4" type="ORF">H6A20_10385</name>
</gene>
<dbReference type="EMBL" id="JACJKS010000016">
    <property type="protein sequence ID" value="MBM6949059.1"/>
    <property type="molecule type" value="Genomic_DNA"/>
</dbReference>
<protein>
    <submittedName>
        <fullName evidence="4">Helix-turn-helix domain-containing protein</fullName>
    </submittedName>
</protein>
<dbReference type="Gene3D" id="1.10.260.40">
    <property type="entry name" value="lambda repressor-like DNA-binding domains"/>
    <property type="match status" value="1"/>
</dbReference>
<reference evidence="4" key="2">
    <citation type="journal article" date="2021" name="Sci. Rep.">
        <title>The distribution of antibiotic resistance genes in chicken gut microbiota commensals.</title>
        <authorList>
            <person name="Juricova H."/>
            <person name="Matiasovicova J."/>
            <person name="Kubasova T."/>
            <person name="Cejkova D."/>
            <person name="Rychlik I."/>
        </authorList>
    </citation>
    <scope>NUCLEOTIDE SEQUENCE</scope>
    <source>
        <strain evidence="4">An582</strain>
    </source>
</reference>
<dbReference type="Proteomes" id="UP000705508">
    <property type="component" value="Unassembled WGS sequence"/>
</dbReference>
<dbReference type="InterPro" id="IPR010982">
    <property type="entry name" value="Lambda_DNA-bd_dom_sf"/>
</dbReference>
<dbReference type="PANTHER" id="PTHR46558">
    <property type="entry name" value="TRACRIPTIONAL REGULATORY PROTEIN-RELATED-RELATED"/>
    <property type="match status" value="1"/>
</dbReference>
<keyword evidence="2" id="KW-0472">Membrane</keyword>
<evidence type="ECO:0000256" key="2">
    <source>
        <dbReference type="SAM" id="Phobius"/>
    </source>
</evidence>
<sequence length="273" mass="30836">MSLGSKIQQIRKERGLSQEQFADQFHVTRQTVSNWENDRNYPDMTSLRQISETFGISFDILLKEDEVYLKRVDDSVKKVPVLKRLLLALLGILLVAVLTFVMILHNAFQATEDGARINSDTQVRMTVNLRESSPSRAITYTAESEKAKPEAYKKAVLGKIEGDIPMVSLQADPAVVLHFQDYDYQDIRPELVRSVQGEFRDGTSDDPVWIADDLAFEQEGSDVKVALDSGRFIRDRGGEDICGTCVLTIEYRYQGEEYMSVTAVYLSGQAHGR</sequence>
<evidence type="ECO:0000256" key="1">
    <source>
        <dbReference type="ARBA" id="ARBA00023125"/>
    </source>
</evidence>
<evidence type="ECO:0000313" key="5">
    <source>
        <dbReference type="Proteomes" id="UP000705508"/>
    </source>
</evidence>
<feature type="domain" description="HTH cro/C1-type" evidence="3">
    <location>
        <begin position="7"/>
        <end position="61"/>
    </location>
</feature>
<dbReference type="SUPFAM" id="SSF47413">
    <property type="entry name" value="lambda repressor-like DNA-binding domains"/>
    <property type="match status" value="1"/>
</dbReference>
<evidence type="ECO:0000259" key="3">
    <source>
        <dbReference type="PROSITE" id="PS50943"/>
    </source>
</evidence>
<proteinExistence type="predicted"/>
<dbReference type="PROSITE" id="PS50943">
    <property type="entry name" value="HTH_CROC1"/>
    <property type="match status" value="1"/>
</dbReference>
<reference evidence="4" key="1">
    <citation type="submission" date="2020-08" db="EMBL/GenBank/DDBJ databases">
        <authorList>
            <person name="Cejkova D."/>
            <person name="Kubasova T."/>
            <person name="Jahodarova E."/>
            <person name="Rychlik I."/>
        </authorList>
    </citation>
    <scope>NUCLEOTIDE SEQUENCE</scope>
    <source>
        <strain evidence="4">An582</strain>
    </source>
</reference>
<keyword evidence="1" id="KW-0238">DNA-binding</keyword>
<name>A0A939BHI6_9CLOT</name>
<keyword evidence="2" id="KW-0812">Transmembrane</keyword>
<dbReference type="Pfam" id="PF01381">
    <property type="entry name" value="HTH_3"/>
    <property type="match status" value="1"/>
</dbReference>
<organism evidence="4 5">
    <name type="scientific">Mordavella massiliensis</name>
    <dbReference type="NCBI Taxonomy" id="1871024"/>
    <lineage>
        <taxon>Bacteria</taxon>
        <taxon>Bacillati</taxon>
        <taxon>Bacillota</taxon>
        <taxon>Clostridia</taxon>
        <taxon>Eubacteriales</taxon>
        <taxon>Clostridiaceae</taxon>
        <taxon>Mordavella</taxon>
    </lineage>
</organism>
<dbReference type="PANTHER" id="PTHR46558:SF13">
    <property type="entry name" value="HTH-TYPE TRANSCRIPTIONAL REGULATOR IMMR"/>
    <property type="match status" value="1"/>
</dbReference>
<dbReference type="SMART" id="SM00530">
    <property type="entry name" value="HTH_XRE"/>
    <property type="match status" value="1"/>
</dbReference>